<gene>
    <name evidence="3" type="primary">LOC137490437</name>
</gene>
<feature type="region of interest" description="Disordered" evidence="1">
    <location>
        <begin position="150"/>
        <end position="169"/>
    </location>
</feature>
<evidence type="ECO:0000256" key="1">
    <source>
        <dbReference type="SAM" id="MobiDB-lite"/>
    </source>
</evidence>
<keyword evidence="2" id="KW-1185">Reference proteome</keyword>
<evidence type="ECO:0000313" key="2">
    <source>
        <dbReference type="Proteomes" id="UP000000437"/>
    </source>
</evidence>
<dbReference type="GeneID" id="137490437"/>
<dbReference type="RefSeq" id="XP_068074772.1">
    <property type="nucleotide sequence ID" value="XM_068218671.2"/>
</dbReference>
<sequence length="242" mass="27797">MDLIPMQNITPSSAEFHDESSKCFQGSSLRQRLSQSIKCCFMLGTKTPVQSVLISPRDPDRAKKRKRPRMVWVTPSREDELISPEKQPYSEQTLSVENEGSPSKKFKGDVTNHHVFVEHCWTHQCCPEKAPVIPSSHSQTMLLSPNMRDESTRARPVPSVENDGPSSLKGLHKDFKRQEVSLLFHPRHQHTIQEMKRKAQRKRQEAARVTNLGLDCNILAKRADSQILQIFNQLDKIWFFSP</sequence>
<dbReference type="Proteomes" id="UP000000437">
    <property type="component" value="Chromosome 12"/>
</dbReference>
<name>A0AB32TMK7_DANRE</name>
<reference evidence="3" key="1">
    <citation type="submission" date="2025-08" db="UniProtKB">
        <authorList>
            <consortium name="RefSeq"/>
        </authorList>
    </citation>
    <scope>IDENTIFICATION</scope>
    <source>
        <strain evidence="3">Tuebingen</strain>
        <tissue evidence="3">Fibroblasts and whole tissue</tissue>
    </source>
</reference>
<proteinExistence type="predicted"/>
<dbReference type="AlphaFoldDB" id="A0AB32TMK7"/>
<protein>
    <submittedName>
        <fullName evidence="3">Uncharacterized protein</fullName>
    </submittedName>
</protein>
<dbReference type="KEGG" id="dre:137490437"/>
<organism evidence="2 3">
    <name type="scientific">Danio rerio</name>
    <name type="common">Zebrafish</name>
    <name type="synonym">Brachydanio rerio</name>
    <dbReference type="NCBI Taxonomy" id="7955"/>
    <lineage>
        <taxon>Eukaryota</taxon>
        <taxon>Metazoa</taxon>
        <taxon>Chordata</taxon>
        <taxon>Craniata</taxon>
        <taxon>Vertebrata</taxon>
        <taxon>Euteleostomi</taxon>
        <taxon>Actinopterygii</taxon>
        <taxon>Neopterygii</taxon>
        <taxon>Teleostei</taxon>
        <taxon>Ostariophysi</taxon>
        <taxon>Cypriniformes</taxon>
        <taxon>Danionidae</taxon>
        <taxon>Danioninae</taxon>
        <taxon>Danio</taxon>
    </lineage>
</organism>
<feature type="compositionally biased region" description="Polar residues" evidence="1">
    <location>
        <begin position="89"/>
        <end position="101"/>
    </location>
</feature>
<feature type="region of interest" description="Disordered" evidence="1">
    <location>
        <begin position="81"/>
        <end position="104"/>
    </location>
</feature>
<accession>A0AB32TMK7</accession>
<evidence type="ECO:0000313" key="3">
    <source>
        <dbReference type="RefSeq" id="XP_068074772.1"/>
    </source>
</evidence>